<proteinExistence type="predicted"/>
<protein>
    <submittedName>
        <fullName evidence="1">DUF2461 domain-containing protein</fullName>
    </submittedName>
</protein>
<dbReference type="PANTHER" id="PTHR36452">
    <property type="entry name" value="CHROMOSOME 12, WHOLE GENOME SHOTGUN SEQUENCE"/>
    <property type="match status" value="1"/>
</dbReference>
<dbReference type="AlphaFoldDB" id="A0A921ST14"/>
<reference evidence="1" key="2">
    <citation type="submission" date="2021-09" db="EMBL/GenBank/DDBJ databases">
        <authorList>
            <person name="Gilroy R."/>
        </authorList>
    </citation>
    <scope>NUCLEOTIDE SEQUENCE</scope>
    <source>
        <strain evidence="1">CHK179-5677</strain>
    </source>
</reference>
<dbReference type="Proteomes" id="UP000760668">
    <property type="component" value="Unassembled WGS sequence"/>
</dbReference>
<organism evidence="1 2">
    <name type="scientific">Pseudoflavonifractor capillosus</name>
    <dbReference type="NCBI Taxonomy" id="106588"/>
    <lineage>
        <taxon>Bacteria</taxon>
        <taxon>Bacillati</taxon>
        <taxon>Bacillota</taxon>
        <taxon>Clostridia</taxon>
        <taxon>Eubacteriales</taxon>
        <taxon>Oscillospiraceae</taxon>
        <taxon>Pseudoflavonifractor</taxon>
    </lineage>
</organism>
<dbReference type="PIRSF" id="PIRSF028451">
    <property type="entry name" value="UCP028451"/>
    <property type="match status" value="1"/>
</dbReference>
<dbReference type="InterPro" id="IPR012808">
    <property type="entry name" value="CHP02453"/>
</dbReference>
<accession>A0A921ST14</accession>
<dbReference type="InterPro" id="IPR015996">
    <property type="entry name" value="UCP028451"/>
</dbReference>
<reference evidence="1" key="1">
    <citation type="journal article" date="2021" name="PeerJ">
        <title>Extensive microbial diversity within the chicken gut microbiome revealed by metagenomics and culture.</title>
        <authorList>
            <person name="Gilroy R."/>
            <person name="Ravi A."/>
            <person name="Getino M."/>
            <person name="Pursley I."/>
            <person name="Horton D.L."/>
            <person name="Alikhan N.F."/>
            <person name="Baker D."/>
            <person name="Gharbi K."/>
            <person name="Hall N."/>
            <person name="Watson M."/>
            <person name="Adriaenssens E.M."/>
            <person name="Foster-Nyarko E."/>
            <person name="Jarju S."/>
            <person name="Secka A."/>
            <person name="Antonio M."/>
            <person name="Oren A."/>
            <person name="Chaudhuri R.R."/>
            <person name="La Ragione R."/>
            <person name="Hildebrand F."/>
            <person name="Pallen M.J."/>
        </authorList>
    </citation>
    <scope>NUCLEOTIDE SEQUENCE</scope>
    <source>
        <strain evidence="1">CHK179-5677</strain>
    </source>
</reference>
<dbReference type="PANTHER" id="PTHR36452:SF1">
    <property type="entry name" value="DUF2461 DOMAIN-CONTAINING PROTEIN"/>
    <property type="match status" value="1"/>
</dbReference>
<evidence type="ECO:0000313" key="1">
    <source>
        <dbReference type="EMBL" id="HJG86812.1"/>
    </source>
</evidence>
<evidence type="ECO:0000313" key="2">
    <source>
        <dbReference type="Proteomes" id="UP000760668"/>
    </source>
</evidence>
<dbReference type="RefSeq" id="WP_295369751.1">
    <property type="nucleotide sequence ID" value="NZ_DYUC01000071.1"/>
</dbReference>
<dbReference type="Pfam" id="PF09365">
    <property type="entry name" value="DUF2461"/>
    <property type="match status" value="1"/>
</dbReference>
<name>A0A921ST14_9FIRM</name>
<gene>
    <name evidence="1" type="ORF">K8V01_07320</name>
</gene>
<dbReference type="EMBL" id="DYUC01000071">
    <property type="protein sequence ID" value="HJG86812.1"/>
    <property type="molecule type" value="Genomic_DNA"/>
</dbReference>
<comment type="caution">
    <text evidence="1">The sequence shown here is derived from an EMBL/GenBank/DDBJ whole genome shotgun (WGS) entry which is preliminary data.</text>
</comment>
<sequence length="227" mass="26836">MFEGFSDKTVDFMWGIRFNNEKTWFEAHKEEYLTHFYNPMRELGRQVFDDMTQRHGDLGLVLKVSRIYRDARRLHGRGPYKDHLWLSMEHPGGEEWTGRPVFWFELAPESWSYGLGYWCAGALTMAKFRARLDRDPKPFEKLVRAFNKQDLFVLEGEEYKRPKGQTTPLLTPWYNRKGLVLSRECDNGGVLFTPELPQVLVDGYSFLLPYYRYFISLEGDPDPRDGQ</sequence>